<dbReference type="Pfam" id="PF01613">
    <property type="entry name" value="Flavin_Reduct"/>
    <property type="match status" value="1"/>
</dbReference>
<dbReference type="GO" id="GO:0010181">
    <property type="term" value="F:FMN binding"/>
    <property type="evidence" value="ECO:0007669"/>
    <property type="project" value="InterPro"/>
</dbReference>
<evidence type="ECO:0000313" key="5">
    <source>
        <dbReference type="EMBL" id="NCD70221.1"/>
    </source>
</evidence>
<dbReference type="PANTHER" id="PTHR43567:SF1">
    <property type="entry name" value="FLAVOREDOXIN"/>
    <property type="match status" value="1"/>
</dbReference>
<sequence length="220" mass="24669">MHITSRPSILYFGTPVVIISTKNKNATDNLAPMSSIFWLGWRCVIGLAAASQTTQNLLRTRQCVLNLPSVNEVAAVNRLAKTTGTDPVPEGKRLKGYRFEEDKFGIANLSRLSALTVNAYRVQECPVHLEAVVEATHGLAENDADMRGKIITFELRIQQVHIDEQILIDGNPDRIDPDKWRPLIMSFQQFYGLGDKIHYSTLGEIPEELYNTKDRSMANA</sequence>
<feature type="domain" description="Flavin reductase like" evidence="4">
    <location>
        <begin position="12"/>
        <end position="166"/>
    </location>
</feature>
<evidence type="ECO:0000256" key="3">
    <source>
        <dbReference type="ARBA" id="ARBA00038054"/>
    </source>
</evidence>
<comment type="caution">
    <text evidence="5">The sequence shown here is derived from an EMBL/GenBank/DDBJ whole genome shotgun (WGS) entry which is preliminary data.</text>
</comment>
<comment type="similarity">
    <text evidence="3">Belongs to the flavoredoxin family.</text>
</comment>
<dbReference type="InterPro" id="IPR002563">
    <property type="entry name" value="Flavin_Rdtase-like_dom"/>
</dbReference>
<reference evidence="5" key="1">
    <citation type="submission" date="2020-01" db="EMBL/GenBank/DDBJ databases">
        <authorList>
            <person name="Seo Y.L."/>
        </authorList>
    </citation>
    <scope>NUCLEOTIDE SEQUENCE</scope>
    <source>
        <strain evidence="5">R11</strain>
    </source>
</reference>
<keyword evidence="6" id="KW-1185">Reference proteome</keyword>
<dbReference type="EMBL" id="WWEO01000042">
    <property type="protein sequence ID" value="NCD70221.1"/>
    <property type="molecule type" value="Genomic_DNA"/>
</dbReference>
<dbReference type="GO" id="GO:0016646">
    <property type="term" value="F:oxidoreductase activity, acting on the CH-NH group of donors, NAD or NADP as acceptor"/>
    <property type="evidence" value="ECO:0007669"/>
    <property type="project" value="UniProtKB-ARBA"/>
</dbReference>
<evidence type="ECO:0000313" key="6">
    <source>
        <dbReference type="Proteomes" id="UP000638732"/>
    </source>
</evidence>
<dbReference type="AlphaFoldDB" id="A0A965ZIE3"/>
<evidence type="ECO:0000259" key="4">
    <source>
        <dbReference type="Pfam" id="PF01613"/>
    </source>
</evidence>
<evidence type="ECO:0000256" key="1">
    <source>
        <dbReference type="ARBA" id="ARBA00001917"/>
    </source>
</evidence>
<dbReference type="Proteomes" id="UP000638732">
    <property type="component" value="Unassembled WGS sequence"/>
</dbReference>
<evidence type="ECO:0000256" key="2">
    <source>
        <dbReference type="ARBA" id="ARBA00022630"/>
    </source>
</evidence>
<comment type="cofactor">
    <cofactor evidence="1">
        <name>FMN</name>
        <dbReference type="ChEBI" id="CHEBI:58210"/>
    </cofactor>
</comment>
<dbReference type="SUPFAM" id="SSF50475">
    <property type="entry name" value="FMN-binding split barrel"/>
    <property type="match status" value="1"/>
</dbReference>
<gene>
    <name evidence="5" type="ORF">GSY63_12705</name>
</gene>
<dbReference type="Gene3D" id="2.30.110.10">
    <property type="entry name" value="Electron Transport, Fmn-binding Protein, Chain A"/>
    <property type="match status" value="1"/>
</dbReference>
<dbReference type="InterPro" id="IPR012349">
    <property type="entry name" value="Split_barrel_FMN-bd"/>
</dbReference>
<dbReference type="InterPro" id="IPR052174">
    <property type="entry name" value="Flavoredoxin"/>
</dbReference>
<name>A0A965ZIE3_9SPHI</name>
<keyword evidence="2" id="KW-0285">Flavoprotein</keyword>
<dbReference type="RefSeq" id="WP_166586184.1">
    <property type="nucleotide sequence ID" value="NZ_WWEO01000042.1"/>
</dbReference>
<proteinExistence type="inferred from homology"/>
<organism evidence="5 6">
    <name type="scientific">Mucilaginibacter agri</name>
    <dbReference type="NCBI Taxonomy" id="2695265"/>
    <lineage>
        <taxon>Bacteria</taxon>
        <taxon>Pseudomonadati</taxon>
        <taxon>Bacteroidota</taxon>
        <taxon>Sphingobacteriia</taxon>
        <taxon>Sphingobacteriales</taxon>
        <taxon>Sphingobacteriaceae</taxon>
        <taxon>Mucilaginibacter</taxon>
    </lineage>
</organism>
<accession>A0A965ZIE3</accession>
<protein>
    <submittedName>
        <fullName evidence="5">Flavin reductase family protein</fullName>
    </submittedName>
</protein>
<dbReference type="PANTHER" id="PTHR43567">
    <property type="entry name" value="FLAVOREDOXIN-RELATED-RELATED"/>
    <property type="match status" value="1"/>
</dbReference>
<reference evidence="5" key="2">
    <citation type="submission" date="2020-10" db="EMBL/GenBank/DDBJ databases">
        <title>Mucilaginibacter sp. nov., isolated from soil.</title>
        <authorList>
            <person name="Jeon C.O."/>
        </authorList>
    </citation>
    <scope>NUCLEOTIDE SEQUENCE</scope>
    <source>
        <strain evidence="5">R11</strain>
    </source>
</reference>